<sequence length="309" mass="35586">MKASYAGLSFPSEPMSRSAAVEALERSGSCWRLALKPRGACGRERLPCALAEVGYRERVRLTPRARANLEALVGIILPGRETALELLVYQPLPVAEGGHHAPRDGWLILVGEEAAQLARWLLDDSAGHFLRHARLGRYTVTAARLSYFRSFLANNRFRHDEVLLDASLVLELYGVRKAECIDYLALAAEVRHRPRIRRNDDDSHHHRRSLREMLATPGCHFRLGELRCVSFEQIIRFKRSRGTFADRRDLSMMQALETGNRLAMLWHRALYEIDLGRRLLSDWLIQRIRPEASGQRLAFSHRWRRRRSH</sequence>
<accession>A0AAW4YVU6</accession>
<dbReference type="EMBL" id="JABFTS010000004">
    <property type="protein sequence ID" value="MCE8052151.1"/>
    <property type="molecule type" value="Genomic_DNA"/>
</dbReference>
<proteinExistence type="predicted"/>
<comment type="caution">
    <text evidence="1">The sequence shown here is derived from an EMBL/GenBank/DDBJ whole genome shotgun (WGS) entry which is preliminary data.</text>
</comment>
<protein>
    <submittedName>
        <fullName evidence="1">Uncharacterized protein</fullName>
    </submittedName>
</protein>
<dbReference type="RefSeq" id="WP_234239659.1">
    <property type="nucleotide sequence ID" value="NZ_JABFTS010000004.1"/>
</dbReference>
<dbReference type="AlphaFoldDB" id="A0AAW4YVU6"/>
<evidence type="ECO:0000313" key="1">
    <source>
        <dbReference type="EMBL" id="MCE8052151.1"/>
    </source>
</evidence>
<organism evidence="1 2">
    <name type="scientific">Billgrantia desiderata</name>
    <dbReference type="NCBI Taxonomy" id="52021"/>
    <lineage>
        <taxon>Bacteria</taxon>
        <taxon>Pseudomonadati</taxon>
        <taxon>Pseudomonadota</taxon>
        <taxon>Gammaproteobacteria</taxon>
        <taxon>Oceanospirillales</taxon>
        <taxon>Halomonadaceae</taxon>
        <taxon>Billgrantia</taxon>
    </lineage>
</organism>
<dbReference type="Proteomes" id="UP001320178">
    <property type="component" value="Unassembled WGS sequence"/>
</dbReference>
<name>A0AAW4YVU6_9GAMM</name>
<gene>
    <name evidence="1" type="ORF">HOP61_12650</name>
</gene>
<reference evidence="1" key="1">
    <citation type="submission" date="2020-05" db="EMBL/GenBank/DDBJ databases">
        <authorList>
            <person name="Wang L."/>
            <person name="Shao Z."/>
        </authorList>
    </citation>
    <scope>NUCLEOTIDE SEQUENCE</scope>
    <source>
        <strain evidence="1">MCCC 1A05776</strain>
    </source>
</reference>
<evidence type="ECO:0000313" key="2">
    <source>
        <dbReference type="Proteomes" id="UP001320178"/>
    </source>
</evidence>
<reference evidence="1" key="2">
    <citation type="journal article" date="2021" name="Front. Microbiol.">
        <title>Aerobic Denitrification and Heterotrophic Sulfur Oxidation in the Genus Halomonas Revealed by Six Novel Species Characterizations and Genome-Based Analysis.</title>
        <authorList>
            <person name="Wang L."/>
            <person name="Shao Z."/>
        </authorList>
    </citation>
    <scope>NUCLEOTIDE SEQUENCE</scope>
    <source>
        <strain evidence="1">MCCC 1A05776</strain>
    </source>
</reference>